<dbReference type="EMBL" id="JAYMYQ010000009">
    <property type="protein sequence ID" value="KAK7312872.1"/>
    <property type="molecule type" value="Genomic_DNA"/>
</dbReference>
<sequence>MLRWIAISCSLYNRFRGLLTSSSEHPRNLWQAKVSDMLEWLSAAALGIAICFNMMQQHSYSPDAWKMDDRSVAVLILICS</sequence>
<dbReference type="AlphaFoldDB" id="A0AAN9PWJ4"/>
<dbReference type="Proteomes" id="UP001367508">
    <property type="component" value="Unassembled WGS sequence"/>
</dbReference>
<accession>A0AAN9PWJ4</accession>
<protein>
    <submittedName>
        <fullName evidence="1">Uncharacterized protein</fullName>
    </submittedName>
</protein>
<gene>
    <name evidence="1" type="ORF">VNO77_37076</name>
</gene>
<evidence type="ECO:0000313" key="1">
    <source>
        <dbReference type="EMBL" id="KAK7312872.1"/>
    </source>
</evidence>
<proteinExistence type="predicted"/>
<evidence type="ECO:0000313" key="2">
    <source>
        <dbReference type="Proteomes" id="UP001367508"/>
    </source>
</evidence>
<name>A0AAN9PWJ4_CANGL</name>
<organism evidence="1 2">
    <name type="scientific">Canavalia gladiata</name>
    <name type="common">Sword bean</name>
    <name type="synonym">Dolichos gladiatus</name>
    <dbReference type="NCBI Taxonomy" id="3824"/>
    <lineage>
        <taxon>Eukaryota</taxon>
        <taxon>Viridiplantae</taxon>
        <taxon>Streptophyta</taxon>
        <taxon>Embryophyta</taxon>
        <taxon>Tracheophyta</taxon>
        <taxon>Spermatophyta</taxon>
        <taxon>Magnoliopsida</taxon>
        <taxon>eudicotyledons</taxon>
        <taxon>Gunneridae</taxon>
        <taxon>Pentapetalae</taxon>
        <taxon>rosids</taxon>
        <taxon>fabids</taxon>
        <taxon>Fabales</taxon>
        <taxon>Fabaceae</taxon>
        <taxon>Papilionoideae</taxon>
        <taxon>50 kb inversion clade</taxon>
        <taxon>NPAAA clade</taxon>
        <taxon>indigoferoid/millettioid clade</taxon>
        <taxon>Phaseoleae</taxon>
        <taxon>Canavalia</taxon>
    </lineage>
</organism>
<comment type="caution">
    <text evidence="1">The sequence shown here is derived from an EMBL/GenBank/DDBJ whole genome shotgun (WGS) entry which is preliminary data.</text>
</comment>
<reference evidence="1 2" key="1">
    <citation type="submission" date="2024-01" db="EMBL/GenBank/DDBJ databases">
        <title>The genomes of 5 underutilized Papilionoideae crops provide insights into root nodulation and disease resistanc.</title>
        <authorList>
            <person name="Jiang F."/>
        </authorList>
    </citation>
    <scope>NUCLEOTIDE SEQUENCE [LARGE SCALE GENOMIC DNA]</scope>
    <source>
        <strain evidence="1">LVBAO_FW01</strain>
        <tissue evidence="1">Leaves</tissue>
    </source>
</reference>
<keyword evidence="2" id="KW-1185">Reference proteome</keyword>